<proteinExistence type="predicted"/>
<keyword evidence="5" id="KW-1185">Reference proteome</keyword>
<dbReference type="GO" id="GO:0032784">
    <property type="term" value="P:regulation of DNA-templated transcription elongation"/>
    <property type="evidence" value="ECO:0007669"/>
    <property type="project" value="InterPro"/>
</dbReference>
<dbReference type="EMBL" id="CP031641">
    <property type="protein sequence ID" value="AXO89899.1"/>
    <property type="molecule type" value="Genomic_DNA"/>
</dbReference>
<gene>
    <name evidence="4" type="ORF">DZC75_18500</name>
</gene>
<keyword evidence="4" id="KW-0648">Protein biosynthesis</keyword>
<dbReference type="GO" id="GO:0003746">
    <property type="term" value="F:translation elongation factor activity"/>
    <property type="evidence" value="ECO:0007669"/>
    <property type="project" value="UniProtKB-KW"/>
</dbReference>
<evidence type="ECO:0000313" key="4">
    <source>
        <dbReference type="EMBL" id="AXO89899.1"/>
    </source>
</evidence>
<dbReference type="PANTHER" id="PTHR30437">
    <property type="entry name" value="TRANSCRIPTION ELONGATION FACTOR GREA"/>
    <property type="match status" value="1"/>
</dbReference>
<organism evidence="4 5">
    <name type="scientific">Pseudomonas parafulva</name>
    <dbReference type="NCBI Taxonomy" id="157782"/>
    <lineage>
        <taxon>Bacteria</taxon>
        <taxon>Pseudomonadati</taxon>
        <taxon>Pseudomonadota</taxon>
        <taxon>Gammaproteobacteria</taxon>
        <taxon>Pseudomonadales</taxon>
        <taxon>Pseudomonadaceae</taxon>
        <taxon>Pseudomonas</taxon>
    </lineage>
</organism>
<evidence type="ECO:0000313" key="5">
    <source>
        <dbReference type="Proteomes" id="UP000258127"/>
    </source>
</evidence>
<dbReference type="Pfam" id="PF01272">
    <property type="entry name" value="GreA_GreB"/>
    <property type="match status" value="1"/>
</dbReference>
<dbReference type="InterPro" id="IPR023459">
    <property type="entry name" value="Tscrpt_elong_fac_GreA/B_fam"/>
</dbReference>
<dbReference type="Gene3D" id="3.10.50.30">
    <property type="entry name" value="Transcription elongation factor, GreA/GreB, C-terminal domain"/>
    <property type="match status" value="1"/>
</dbReference>
<dbReference type="GO" id="GO:0006354">
    <property type="term" value="P:DNA-templated transcription elongation"/>
    <property type="evidence" value="ECO:0007669"/>
    <property type="project" value="TreeGrafter"/>
</dbReference>
<evidence type="ECO:0000259" key="3">
    <source>
        <dbReference type="Pfam" id="PF01272"/>
    </source>
</evidence>
<name>A0AAI8KBN9_9PSED</name>
<dbReference type="AlphaFoldDB" id="A0AAI8KBN9"/>
<feature type="compositionally biased region" description="Polar residues" evidence="2">
    <location>
        <begin position="13"/>
        <end position="27"/>
    </location>
</feature>
<dbReference type="RefSeq" id="WP_116889216.1">
    <property type="nucleotide sequence ID" value="NZ_CP031641.1"/>
</dbReference>
<dbReference type="GO" id="GO:0003677">
    <property type="term" value="F:DNA binding"/>
    <property type="evidence" value="ECO:0007669"/>
    <property type="project" value="InterPro"/>
</dbReference>
<sequence length="171" mass="18865">MSRAFVNEDQAAAQASQPVERQVSDQPNYVTASGLAQLQQRVADLEALRSRLKADGERADKQQLADTERDLRYFRARVQSAQVVPPAHSQEKVQIGSRVRFVDEQDEEHAVQLVGEDQADAAHGLINWGSPLGRALLGAKPGDEVLWRRPVGNQHIEVLEIGPGNDPTVMQ</sequence>
<dbReference type="InterPro" id="IPR001437">
    <property type="entry name" value="Tscrpt_elong_fac_GreA/B_C"/>
</dbReference>
<feature type="domain" description="Transcription elongation factor GreA/GreB C-terminal" evidence="3">
    <location>
        <begin position="90"/>
        <end position="161"/>
    </location>
</feature>
<reference evidence="4 5" key="1">
    <citation type="submission" date="2018-08" db="EMBL/GenBank/DDBJ databases">
        <authorList>
            <person name="Lee Y."/>
            <person name="Kakembo D."/>
        </authorList>
    </citation>
    <scope>NUCLEOTIDE SEQUENCE [LARGE SCALE GENOMIC DNA]</scope>
    <source>
        <strain evidence="4 5">JBCS1880</strain>
    </source>
</reference>
<accession>A0AAI8KBN9</accession>
<dbReference type="PIRSF" id="PIRSF006092">
    <property type="entry name" value="GreA_GreB"/>
    <property type="match status" value="1"/>
</dbReference>
<evidence type="ECO:0000256" key="1">
    <source>
        <dbReference type="SAM" id="Coils"/>
    </source>
</evidence>
<dbReference type="InterPro" id="IPR036953">
    <property type="entry name" value="GreA/GreB_C_sf"/>
</dbReference>
<dbReference type="GO" id="GO:0070063">
    <property type="term" value="F:RNA polymerase binding"/>
    <property type="evidence" value="ECO:0007669"/>
    <property type="project" value="InterPro"/>
</dbReference>
<keyword evidence="4" id="KW-0251">Elongation factor</keyword>
<keyword evidence="1" id="KW-0175">Coiled coil</keyword>
<evidence type="ECO:0000256" key="2">
    <source>
        <dbReference type="SAM" id="MobiDB-lite"/>
    </source>
</evidence>
<dbReference type="SUPFAM" id="SSF54534">
    <property type="entry name" value="FKBP-like"/>
    <property type="match status" value="1"/>
</dbReference>
<feature type="coiled-coil region" evidence="1">
    <location>
        <begin position="35"/>
        <end position="62"/>
    </location>
</feature>
<dbReference type="PANTHER" id="PTHR30437:SF6">
    <property type="entry name" value="TRANSCRIPTION ELONGATION FACTOR GREB"/>
    <property type="match status" value="1"/>
</dbReference>
<protein>
    <submittedName>
        <fullName evidence="4">Transcription elongation factor GreAB</fullName>
    </submittedName>
</protein>
<feature type="region of interest" description="Disordered" evidence="2">
    <location>
        <begin position="1"/>
        <end position="27"/>
    </location>
</feature>
<dbReference type="Proteomes" id="UP000258127">
    <property type="component" value="Chromosome"/>
</dbReference>